<dbReference type="InterPro" id="IPR029149">
    <property type="entry name" value="Creatin/AminoP/Spt16_N"/>
</dbReference>
<dbReference type="EMBL" id="FOGQ01000001">
    <property type="protein sequence ID" value="SER50478.1"/>
    <property type="molecule type" value="Genomic_DNA"/>
</dbReference>
<evidence type="ECO:0000256" key="1">
    <source>
        <dbReference type="ARBA" id="ARBA00022723"/>
    </source>
</evidence>
<dbReference type="GO" id="GO:0004177">
    <property type="term" value="F:aminopeptidase activity"/>
    <property type="evidence" value="ECO:0007669"/>
    <property type="project" value="UniProtKB-KW"/>
</dbReference>
<keyword evidence="6" id="KW-0645">Protease</keyword>
<proteinExistence type="inferred from homology"/>
<feature type="domain" description="Creatinase N-terminal" evidence="5">
    <location>
        <begin position="17"/>
        <end position="138"/>
    </location>
</feature>
<keyword evidence="6" id="KW-0031">Aminopeptidase</keyword>
<dbReference type="Gene3D" id="3.90.230.10">
    <property type="entry name" value="Creatinase/methionine aminopeptidase superfamily"/>
    <property type="match status" value="1"/>
</dbReference>
<evidence type="ECO:0000259" key="4">
    <source>
        <dbReference type="Pfam" id="PF00557"/>
    </source>
</evidence>
<dbReference type="InterPro" id="IPR036005">
    <property type="entry name" value="Creatinase/aminopeptidase-like"/>
</dbReference>
<keyword evidence="2" id="KW-0378">Hydrolase</keyword>
<dbReference type="InterPro" id="IPR001131">
    <property type="entry name" value="Peptidase_M24B_aminopep-P_CS"/>
</dbReference>
<dbReference type="PROSITE" id="PS00491">
    <property type="entry name" value="PROLINE_PEPTIDASE"/>
    <property type="match status" value="1"/>
</dbReference>
<reference evidence="7" key="1">
    <citation type="submission" date="2016-10" db="EMBL/GenBank/DDBJ databases">
        <authorList>
            <person name="Varghese N."/>
            <person name="Submissions S."/>
        </authorList>
    </citation>
    <scope>NUCLEOTIDE SEQUENCE [LARGE SCALE GENOMIC DNA]</scope>
    <source>
        <strain evidence="7">DSM 20524</strain>
    </source>
</reference>
<comment type="similarity">
    <text evidence="3">Belongs to the peptidase M24B family.</text>
</comment>
<dbReference type="SUPFAM" id="SSF53092">
    <property type="entry name" value="Creatinase/prolidase N-terminal domain"/>
    <property type="match status" value="1"/>
</dbReference>
<accession>A0A1H9PQR7</accession>
<dbReference type="STRING" id="1121357.SAMN05661109_00427"/>
<protein>
    <submittedName>
        <fullName evidence="6">Xaa-Pro aminopeptidase</fullName>
    </submittedName>
</protein>
<evidence type="ECO:0000256" key="3">
    <source>
        <dbReference type="RuleBase" id="RU000590"/>
    </source>
</evidence>
<evidence type="ECO:0000313" key="6">
    <source>
        <dbReference type="EMBL" id="SER50478.1"/>
    </source>
</evidence>
<dbReference type="GO" id="GO:0046872">
    <property type="term" value="F:metal ion binding"/>
    <property type="evidence" value="ECO:0007669"/>
    <property type="project" value="UniProtKB-KW"/>
</dbReference>
<dbReference type="InterPro" id="IPR000587">
    <property type="entry name" value="Creatinase_N"/>
</dbReference>
<evidence type="ECO:0000256" key="2">
    <source>
        <dbReference type="ARBA" id="ARBA00022801"/>
    </source>
</evidence>
<organism evidence="6 7">
    <name type="scientific">Corynebacterium cystitidis DSM 20524</name>
    <dbReference type="NCBI Taxonomy" id="1121357"/>
    <lineage>
        <taxon>Bacteria</taxon>
        <taxon>Bacillati</taxon>
        <taxon>Actinomycetota</taxon>
        <taxon>Actinomycetes</taxon>
        <taxon>Mycobacteriales</taxon>
        <taxon>Corynebacteriaceae</taxon>
        <taxon>Corynebacterium</taxon>
    </lineage>
</organism>
<evidence type="ECO:0000259" key="5">
    <source>
        <dbReference type="Pfam" id="PF01321"/>
    </source>
</evidence>
<dbReference type="AlphaFoldDB" id="A0A1H9PQR7"/>
<dbReference type="Proteomes" id="UP000198929">
    <property type="component" value="Unassembled WGS sequence"/>
</dbReference>
<dbReference type="Pfam" id="PF01321">
    <property type="entry name" value="Creatinase_N"/>
    <property type="match status" value="1"/>
</dbReference>
<dbReference type="PANTHER" id="PTHR46112:SF3">
    <property type="entry name" value="AMINOPEPTIDASE YPDF"/>
    <property type="match status" value="1"/>
</dbReference>
<dbReference type="InterPro" id="IPR050659">
    <property type="entry name" value="Peptidase_M24B"/>
</dbReference>
<feature type="domain" description="Peptidase M24" evidence="4">
    <location>
        <begin position="149"/>
        <end position="353"/>
    </location>
</feature>
<dbReference type="RefSeq" id="WP_092255740.1">
    <property type="nucleotide sequence ID" value="NZ_CP047199.1"/>
</dbReference>
<evidence type="ECO:0000313" key="7">
    <source>
        <dbReference type="Proteomes" id="UP000198929"/>
    </source>
</evidence>
<keyword evidence="7" id="KW-1185">Reference proteome</keyword>
<dbReference type="Pfam" id="PF00557">
    <property type="entry name" value="Peptidase_M24"/>
    <property type="match status" value="1"/>
</dbReference>
<name>A0A1H9PQR7_9CORY</name>
<sequence>MTSSIATEFPLSVYAERMRKAQEMLRAQGLAGVIVGTGSEFAFLTGSWISSHERLTALTIPAEGVAQVVAPMTDIGDLDLPGITVRGWRDGEDAYQLAVEPVSAGTVGLGSSLTADHVFALRERIDGSLVLATDVLAEVFMVKDEAELEQLRFAGAAIDRVHDQVPGLLRPGRTEREVAAQIEKLILVEHDVVDFVIVGSGPNGANPHHSFSDRVLVDGDLVVVDLGGTVGVGYHSDCTRTYRVGAGVARDDEVSRAYSTLLRAQEAACAAVRPGMTAGELDAVARDIISEAGFGDWFTHRLGHGIGLSVHEAPFIIAGSKQVLREGMVFSIEPGIYKPGAWGMRIEDIVVVTSNGGERLNFQPKELR</sequence>
<gene>
    <name evidence="6" type="ORF">SAMN05661109_00427</name>
</gene>
<dbReference type="SUPFAM" id="SSF55920">
    <property type="entry name" value="Creatinase/aminopeptidase"/>
    <property type="match status" value="1"/>
</dbReference>
<keyword evidence="1 3" id="KW-0479">Metal-binding</keyword>
<dbReference type="PANTHER" id="PTHR46112">
    <property type="entry name" value="AMINOPEPTIDASE"/>
    <property type="match status" value="1"/>
</dbReference>
<dbReference type="Gene3D" id="3.40.350.10">
    <property type="entry name" value="Creatinase/prolidase N-terminal domain"/>
    <property type="match status" value="1"/>
</dbReference>
<dbReference type="InterPro" id="IPR000994">
    <property type="entry name" value="Pept_M24"/>
</dbReference>